<proteinExistence type="predicted"/>
<sequence length="120" mass="14493">MNDEDEEEEEEEEEEEKEEEEEEEKEEGKRKGKKRRRRRRKRKRRRKEDLQRRSEGPKARSNTKTSWMTSDLSVRLDQPETLFAVATRSMNSFKDIRQCRDSSSIALKIDITSVSSFHER</sequence>
<evidence type="ECO:0000256" key="1">
    <source>
        <dbReference type="SAM" id="MobiDB-lite"/>
    </source>
</evidence>
<dbReference type="EMBL" id="JAUDFV010000102">
    <property type="protein sequence ID" value="KAL2731836.1"/>
    <property type="molecule type" value="Genomic_DNA"/>
</dbReference>
<evidence type="ECO:0000313" key="2">
    <source>
        <dbReference type="EMBL" id="KAL2731836.1"/>
    </source>
</evidence>
<feature type="compositionally biased region" description="Basic and acidic residues" evidence="1">
    <location>
        <begin position="47"/>
        <end position="58"/>
    </location>
</feature>
<evidence type="ECO:0000313" key="3">
    <source>
        <dbReference type="Proteomes" id="UP001607302"/>
    </source>
</evidence>
<gene>
    <name evidence="2" type="ORF">V1478_004524</name>
</gene>
<accession>A0ABD2BGG1</accession>
<dbReference type="Proteomes" id="UP001607302">
    <property type="component" value="Unassembled WGS sequence"/>
</dbReference>
<reference evidence="2 3" key="1">
    <citation type="journal article" date="2024" name="Ann. Entomol. Soc. Am.">
        <title>Genomic analyses of the southern and eastern yellowjacket wasps (Hymenoptera: Vespidae) reveal evolutionary signatures of social life.</title>
        <authorList>
            <person name="Catto M.A."/>
            <person name="Caine P.B."/>
            <person name="Orr S.E."/>
            <person name="Hunt B.G."/>
            <person name="Goodisman M.A.D."/>
        </authorList>
    </citation>
    <scope>NUCLEOTIDE SEQUENCE [LARGE SCALE GENOMIC DNA]</scope>
    <source>
        <strain evidence="2">233</strain>
        <tissue evidence="2">Head and thorax</tissue>
    </source>
</reference>
<feature type="region of interest" description="Disordered" evidence="1">
    <location>
        <begin position="1"/>
        <end position="72"/>
    </location>
</feature>
<feature type="compositionally biased region" description="Acidic residues" evidence="1">
    <location>
        <begin position="1"/>
        <end position="25"/>
    </location>
</feature>
<keyword evidence="3" id="KW-1185">Reference proteome</keyword>
<organism evidence="2 3">
    <name type="scientific">Vespula squamosa</name>
    <name type="common">Southern yellow jacket</name>
    <name type="synonym">Wasp</name>
    <dbReference type="NCBI Taxonomy" id="30214"/>
    <lineage>
        <taxon>Eukaryota</taxon>
        <taxon>Metazoa</taxon>
        <taxon>Ecdysozoa</taxon>
        <taxon>Arthropoda</taxon>
        <taxon>Hexapoda</taxon>
        <taxon>Insecta</taxon>
        <taxon>Pterygota</taxon>
        <taxon>Neoptera</taxon>
        <taxon>Endopterygota</taxon>
        <taxon>Hymenoptera</taxon>
        <taxon>Apocrita</taxon>
        <taxon>Aculeata</taxon>
        <taxon>Vespoidea</taxon>
        <taxon>Vespidae</taxon>
        <taxon>Vespinae</taxon>
        <taxon>Vespula</taxon>
    </lineage>
</organism>
<protein>
    <submittedName>
        <fullName evidence="2">Uncharacterized protein</fullName>
    </submittedName>
</protein>
<dbReference type="AlphaFoldDB" id="A0ABD2BGG1"/>
<name>A0ABD2BGG1_VESSQ</name>
<feature type="compositionally biased region" description="Polar residues" evidence="1">
    <location>
        <begin position="60"/>
        <end position="72"/>
    </location>
</feature>
<feature type="compositionally biased region" description="Basic residues" evidence="1">
    <location>
        <begin position="30"/>
        <end position="46"/>
    </location>
</feature>
<comment type="caution">
    <text evidence="2">The sequence shown here is derived from an EMBL/GenBank/DDBJ whole genome shotgun (WGS) entry which is preliminary data.</text>
</comment>